<dbReference type="AlphaFoldDB" id="A0A1R2BWU3"/>
<dbReference type="EMBL" id="MPUH01000387">
    <property type="protein sequence ID" value="OMJ81244.1"/>
    <property type="molecule type" value="Genomic_DNA"/>
</dbReference>
<evidence type="ECO:0000313" key="5">
    <source>
        <dbReference type="EMBL" id="OMJ81244.1"/>
    </source>
</evidence>
<dbReference type="GO" id="GO:0008033">
    <property type="term" value="P:tRNA processing"/>
    <property type="evidence" value="ECO:0007669"/>
    <property type="project" value="UniProtKB-KW"/>
</dbReference>
<dbReference type="GO" id="GO:0005655">
    <property type="term" value="C:nucleolar ribonuclease P complex"/>
    <property type="evidence" value="ECO:0007669"/>
    <property type="project" value="TreeGrafter"/>
</dbReference>
<dbReference type="Pfam" id="PF04032">
    <property type="entry name" value="Rpr2"/>
    <property type="match status" value="1"/>
</dbReference>
<dbReference type="InterPro" id="IPR007175">
    <property type="entry name" value="Rpr2/Snm1/Rpp21"/>
</dbReference>
<dbReference type="PANTHER" id="PTHR14742">
    <property type="entry name" value="RIBONUCLEASE P SUBUNIT P21"/>
    <property type="match status" value="1"/>
</dbReference>
<keyword evidence="2" id="KW-0479">Metal-binding</keyword>
<evidence type="ECO:0000256" key="2">
    <source>
        <dbReference type="ARBA" id="ARBA00022723"/>
    </source>
</evidence>
<name>A0A1R2BWU3_9CILI</name>
<evidence type="ECO:0000256" key="1">
    <source>
        <dbReference type="ARBA" id="ARBA00022694"/>
    </source>
</evidence>
<evidence type="ECO:0000313" key="6">
    <source>
        <dbReference type="Proteomes" id="UP000187209"/>
    </source>
</evidence>
<dbReference type="GO" id="GO:0046872">
    <property type="term" value="F:metal ion binding"/>
    <property type="evidence" value="ECO:0007669"/>
    <property type="project" value="UniProtKB-KW"/>
</dbReference>
<dbReference type="Proteomes" id="UP000187209">
    <property type="component" value="Unassembled WGS sequence"/>
</dbReference>
<evidence type="ECO:0000256" key="3">
    <source>
        <dbReference type="ARBA" id="ARBA00022833"/>
    </source>
</evidence>
<keyword evidence="6" id="KW-1185">Reference proteome</keyword>
<organism evidence="5 6">
    <name type="scientific">Stentor coeruleus</name>
    <dbReference type="NCBI Taxonomy" id="5963"/>
    <lineage>
        <taxon>Eukaryota</taxon>
        <taxon>Sar</taxon>
        <taxon>Alveolata</taxon>
        <taxon>Ciliophora</taxon>
        <taxon>Postciliodesmatophora</taxon>
        <taxon>Heterotrichea</taxon>
        <taxon>Heterotrichida</taxon>
        <taxon>Stentoridae</taxon>
        <taxon>Stentor</taxon>
    </lineage>
</organism>
<keyword evidence="3" id="KW-0862">Zinc</keyword>
<comment type="caution">
    <text evidence="5">The sequence shown here is derived from an EMBL/GenBank/DDBJ whole genome shotgun (WGS) entry which is preliminary data.</text>
</comment>
<gene>
    <name evidence="5" type="ORF">SteCoe_18299</name>
</gene>
<reference evidence="5 6" key="1">
    <citation type="submission" date="2016-11" db="EMBL/GenBank/DDBJ databases">
        <title>The macronuclear genome of Stentor coeruleus: a giant cell with tiny introns.</title>
        <authorList>
            <person name="Slabodnick M."/>
            <person name="Ruby J.G."/>
            <person name="Reiff S.B."/>
            <person name="Swart E.C."/>
            <person name="Gosai S."/>
            <person name="Prabakaran S."/>
            <person name="Witkowska E."/>
            <person name="Larue G.E."/>
            <person name="Fisher S."/>
            <person name="Freeman R.M."/>
            <person name="Gunawardena J."/>
            <person name="Chu W."/>
            <person name="Stover N.A."/>
            <person name="Gregory B.D."/>
            <person name="Nowacki M."/>
            <person name="Derisi J."/>
            <person name="Roy S.W."/>
            <person name="Marshall W.F."/>
            <person name="Sood P."/>
        </authorList>
    </citation>
    <scope>NUCLEOTIDE SEQUENCE [LARGE SCALE GENOMIC DNA]</scope>
    <source>
        <strain evidence="5">WM001</strain>
    </source>
</reference>
<dbReference type="PANTHER" id="PTHR14742:SF0">
    <property type="entry name" value="RIBONUCLEASE P PROTEIN SUBUNIT P21"/>
    <property type="match status" value="1"/>
</dbReference>
<protein>
    <submittedName>
        <fullName evidence="5">Uncharacterized protein</fullName>
    </submittedName>
</protein>
<dbReference type="OrthoDB" id="128536at2759"/>
<proteinExistence type="inferred from homology"/>
<keyword evidence="1" id="KW-0819">tRNA processing</keyword>
<evidence type="ECO:0000256" key="4">
    <source>
        <dbReference type="ARBA" id="ARBA00038402"/>
    </source>
</evidence>
<comment type="similarity">
    <text evidence="4">Belongs to the eukaryotic/archaeal RNase P protein component 4 family.</text>
</comment>
<sequence length="102" mass="12280">MQKSISGYEGYQRANFLYQAAVNIFLTNPKLAQFYIHEMRQICEKLVIRMSPQMKRNYCKKCSYLLCYHEKIVKEIRKKKYACVECPGCSYEKRIKVIEEYE</sequence>
<accession>A0A1R2BWU3</accession>